<evidence type="ECO:0000313" key="5">
    <source>
        <dbReference type="Proteomes" id="UP000315525"/>
    </source>
</evidence>
<dbReference type="PANTHER" id="PTHR42776:SF27">
    <property type="entry name" value="DIPEPTIDYL PEPTIDASE FAMILY MEMBER 6"/>
    <property type="match status" value="1"/>
</dbReference>
<evidence type="ECO:0000259" key="3">
    <source>
        <dbReference type="Pfam" id="PF02897"/>
    </source>
</evidence>
<evidence type="ECO:0000313" key="4">
    <source>
        <dbReference type="EMBL" id="TET46735.1"/>
    </source>
</evidence>
<dbReference type="SUPFAM" id="SSF53474">
    <property type="entry name" value="alpha/beta-Hydrolases"/>
    <property type="match status" value="1"/>
</dbReference>
<dbReference type="InterPro" id="IPR023302">
    <property type="entry name" value="Pept_S9A_N"/>
</dbReference>
<keyword evidence="1" id="KW-0378">Hydrolase</keyword>
<feature type="domain" description="Peptidase S9 prolyl oligopeptidase catalytic" evidence="2">
    <location>
        <begin position="425"/>
        <end position="635"/>
    </location>
</feature>
<dbReference type="Pfam" id="PF00326">
    <property type="entry name" value="Peptidase_S9"/>
    <property type="match status" value="1"/>
</dbReference>
<proteinExistence type="predicted"/>
<dbReference type="InterPro" id="IPR011042">
    <property type="entry name" value="6-blade_b-propeller_TolB-like"/>
</dbReference>
<dbReference type="Gene3D" id="2.120.10.30">
    <property type="entry name" value="TolB, C-terminal domain"/>
    <property type="match status" value="2"/>
</dbReference>
<comment type="caution">
    <text evidence="4">The sequence shown here is derived from an EMBL/GenBank/DDBJ whole genome shotgun (WGS) entry which is preliminary data.</text>
</comment>
<dbReference type="PANTHER" id="PTHR42776">
    <property type="entry name" value="SERINE PEPTIDASE S9 FAMILY MEMBER"/>
    <property type="match status" value="1"/>
</dbReference>
<dbReference type="GO" id="GO:0006508">
    <property type="term" value="P:proteolysis"/>
    <property type="evidence" value="ECO:0007669"/>
    <property type="project" value="InterPro"/>
</dbReference>
<sequence>MFVSDGHVFSYEGRKEQGNLVIEGIPGIPQRIIERSFQYQNTRSASVRDWNPTGGGMLISARFGETSQFHYIEKPGGARRQITFFSDPVGGAAMCPDPSRQGFLYTKDVGGKELYQIFYFDLDNGKYTMLTDGTSKNGGMRWSNKGDRFVYRSTKRNGRDWDLYLSSMNSPHKAKLIFEGEGWWSAGDWSPDDKLLLIHKYVSVNESYYYILDIASGRIRQINPTDEKVAYGSARWAKNGKGIFITSDEGSEFRQLQCYDLGTNEVSDLTAEIPWDVKAIEMSRERDKLAFSTNEGGITKLYLLDTSTKKYKQIPGIPLGQVYALNFHPDGIRLALVINTPQRPGDIYVLHLEDNSLVRWTHSEVGGLNTDSFVVPKLVHYETFDKVDGKSRMIPTFYYKPQKGKGPYPVVVSIHGGPEGQYVPYFSPTAQYYVNELGVAVLAPNVRGSSGYGKNFLKLDNAYKRENSVKDIGKLLDWIEDQPELDASRVAVVGGSYGGYMVLASMTHYDGRIKCGIDVFGISNFVTFLERTGEYRRDLRRVEYGDERDPQMREFLVGISPTTNAHRITKPMFIVQGLNDPRVPVTESEQIVSAIRKNGGVVWYLLAKDEGHGFSKKSNRDYYKNAVFLFLEKYLLQ</sequence>
<dbReference type="EMBL" id="SOJN01000046">
    <property type="protein sequence ID" value="TET46735.1"/>
    <property type="molecule type" value="Genomic_DNA"/>
</dbReference>
<dbReference type="AlphaFoldDB" id="A0A523UW09"/>
<dbReference type="Pfam" id="PF02897">
    <property type="entry name" value="Peptidase_S9_N"/>
    <property type="match status" value="1"/>
</dbReference>
<dbReference type="Gene3D" id="3.40.50.1820">
    <property type="entry name" value="alpha/beta hydrolase"/>
    <property type="match status" value="1"/>
</dbReference>
<dbReference type="SUPFAM" id="SSF82171">
    <property type="entry name" value="DPP6 N-terminal domain-like"/>
    <property type="match status" value="1"/>
</dbReference>
<name>A0A523UW09_UNCT6</name>
<accession>A0A523UW09</accession>
<gene>
    <name evidence="4" type="ORF">E3J62_03250</name>
</gene>
<organism evidence="4 5">
    <name type="scientific">candidate division TA06 bacterium</name>
    <dbReference type="NCBI Taxonomy" id="2250710"/>
    <lineage>
        <taxon>Bacteria</taxon>
        <taxon>Bacteria division TA06</taxon>
    </lineage>
</organism>
<dbReference type="InterPro" id="IPR001375">
    <property type="entry name" value="Peptidase_S9_cat"/>
</dbReference>
<dbReference type="Proteomes" id="UP000315525">
    <property type="component" value="Unassembled WGS sequence"/>
</dbReference>
<reference evidence="4 5" key="1">
    <citation type="submission" date="2019-03" db="EMBL/GenBank/DDBJ databases">
        <title>Metabolic potential of uncultured bacteria and archaea associated with petroleum seepage in deep-sea sediments.</title>
        <authorList>
            <person name="Dong X."/>
            <person name="Hubert C."/>
        </authorList>
    </citation>
    <scope>NUCLEOTIDE SEQUENCE [LARGE SCALE GENOMIC DNA]</scope>
    <source>
        <strain evidence="4">E44_bin18</strain>
    </source>
</reference>
<dbReference type="GO" id="GO:0004252">
    <property type="term" value="F:serine-type endopeptidase activity"/>
    <property type="evidence" value="ECO:0007669"/>
    <property type="project" value="InterPro"/>
</dbReference>
<protein>
    <submittedName>
        <fullName evidence="4">S9 family peptidase</fullName>
    </submittedName>
</protein>
<dbReference type="InterPro" id="IPR029058">
    <property type="entry name" value="AB_hydrolase_fold"/>
</dbReference>
<evidence type="ECO:0000256" key="1">
    <source>
        <dbReference type="ARBA" id="ARBA00022801"/>
    </source>
</evidence>
<feature type="domain" description="Peptidase S9A N-terminal" evidence="3">
    <location>
        <begin position="101"/>
        <end position="355"/>
    </location>
</feature>
<evidence type="ECO:0000259" key="2">
    <source>
        <dbReference type="Pfam" id="PF00326"/>
    </source>
</evidence>